<evidence type="ECO:0000256" key="1">
    <source>
        <dbReference type="SAM" id="Phobius"/>
    </source>
</evidence>
<organism evidence="2">
    <name type="scientific">Haplothrips aculeatus</name>
    <dbReference type="NCBI Taxonomy" id="450991"/>
    <lineage>
        <taxon>Eukaryota</taxon>
        <taxon>Metazoa</taxon>
        <taxon>Ecdysozoa</taxon>
        <taxon>Arthropoda</taxon>
        <taxon>Hexapoda</taxon>
        <taxon>Insecta</taxon>
        <taxon>Pterygota</taxon>
        <taxon>Neoptera</taxon>
        <taxon>Paraneoptera</taxon>
        <taxon>Thysanoptera</taxon>
        <taxon>Tubulifera</taxon>
        <taxon>Phlaeothripoidea</taxon>
        <taxon>Phlaeothripidae</taxon>
        <taxon>Phlaeothripinae</taxon>
        <taxon>Haplothrips</taxon>
    </lineage>
</organism>
<feature type="transmembrane region" description="Helical" evidence="1">
    <location>
        <begin position="106"/>
        <end position="126"/>
    </location>
</feature>
<feature type="transmembrane region" description="Helical" evidence="1">
    <location>
        <begin position="78"/>
        <end position="100"/>
    </location>
</feature>
<feature type="transmembrane region" description="Helical" evidence="1">
    <location>
        <begin position="53"/>
        <end position="71"/>
    </location>
</feature>
<geneLocation type="mitochondrion" evidence="2"/>
<evidence type="ECO:0000313" key="2">
    <source>
        <dbReference type="EMBL" id="AKE35846.1"/>
    </source>
</evidence>
<keyword evidence="1" id="KW-0472">Membrane</keyword>
<accession>A0A0H3VLU7</accession>
<feature type="transmembrane region" description="Helical" evidence="1">
    <location>
        <begin position="133"/>
        <end position="153"/>
    </location>
</feature>
<dbReference type="RefSeq" id="YP_009157867.1">
    <property type="nucleotide sequence ID" value="NC_027488.1"/>
</dbReference>
<dbReference type="AlphaFoldDB" id="A0A0H3VLU7"/>
<gene>
    <name evidence="2" type="primary">ND6</name>
</gene>
<name>A0A0H3VLU7_9NEOP</name>
<sequence>MNYIYLFIYWFWIIMIIFFLVKHPLIMGLLLILNTFFLCIFILLSSFSSWNSYILFLMFLGGVLILFLYNISLITSEMFFYILVKDIIFFFFSSFFFIFFSFKESFLFEVTNFFFLKNCLPMMFLFYNMNTMLFLMIYLFLSLVCVINLIYLMKDKGSFFNFKIL</sequence>
<feature type="transmembrane region" description="Helical" evidence="1">
    <location>
        <begin position="6"/>
        <end position="21"/>
    </location>
</feature>
<dbReference type="GeneID" id="25019310"/>
<keyword evidence="1" id="KW-1133">Transmembrane helix</keyword>
<protein>
    <submittedName>
        <fullName evidence="2">NADH dehydrogenase subunit 6</fullName>
    </submittedName>
</protein>
<keyword evidence="2" id="KW-0496">Mitochondrion</keyword>
<feature type="transmembrane region" description="Helical" evidence="1">
    <location>
        <begin position="28"/>
        <end position="47"/>
    </location>
</feature>
<dbReference type="CTD" id="4541"/>
<keyword evidence="1" id="KW-0812">Transmembrane</keyword>
<reference evidence="2" key="1">
    <citation type="submission" date="2014-11" db="EMBL/GenBank/DDBJ databases">
        <title>The mitochondrial genome of Haplothrips aculeatus.</title>
        <authorList>
            <person name="Yan D."/>
            <person name="Zhang H."/>
            <person name="Zhang D."/>
        </authorList>
    </citation>
    <scope>NUCLEOTIDE SEQUENCE</scope>
</reference>
<proteinExistence type="predicted"/>
<dbReference type="EMBL" id="KP198620">
    <property type="protein sequence ID" value="AKE35846.1"/>
    <property type="molecule type" value="Genomic_DNA"/>
</dbReference>